<dbReference type="AlphaFoldDB" id="A0A3A3EKH0"/>
<comment type="caution">
    <text evidence="2">The sequence shown here is derived from an EMBL/GenBank/DDBJ whole genome shotgun (WGS) entry which is preliminary data.</text>
</comment>
<proteinExistence type="predicted"/>
<organism evidence="2 3">
    <name type="scientific">Pseudoalteromonas gelatinilytica</name>
    <dbReference type="NCBI Taxonomy" id="1703256"/>
    <lineage>
        <taxon>Bacteria</taxon>
        <taxon>Pseudomonadati</taxon>
        <taxon>Pseudomonadota</taxon>
        <taxon>Gammaproteobacteria</taxon>
        <taxon>Alteromonadales</taxon>
        <taxon>Pseudoalteromonadaceae</taxon>
        <taxon>Pseudoalteromonas</taxon>
    </lineage>
</organism>
<protein>
    <submittedName>
        <fullName evidence="2">DUF481 domain-containing protein</fullName>
    </submittedName>
</protein>
<evidence type="ECO:0000313" key="3">
    <source>
        <dbReference type="Proteomes" id="UP000265938"/>
    </source>
</evidence>
<evidence type="ECO:0000313" key="2">
    <source>
        <dbReference type="EMBL" id="RJF36629.1"/>
    </source>
</evidence>
<feature type="signal peptide" evidence="1">
    <location>
        <begin position="1"/>
        <end position="20"/>
    </location>
</feature>
<dbReference type="Proteomes" id="UP000265938">
    <property type="component" value="Unassembled WGS sequence"/>
</dbReference>
<feature type="chain" id="PRO_5017421410" evidence="1">
    <location>
        <begin position="21"/>
        <end position="363"/>
    </location>
</feature>
<evidence type="ECO:0000256" key="1">
    <source>
        <dbReference type="SAM" id="SignalP"/>
    </source>
</evidence>
<dbReference type="Pfam" id="PF04338">
    <property type="entry name" value="DUF481"/>
    <property type="match status" value="1"/>
</dbReference>
<sequence length="363" mass="41427">MLKKYLLISTAVASSFACYGAETLPDPLLEERSIIIKDATHFDWIRLNSGEWLKGELVSLYDKEVEFDSDILDTLMIDRADIYMIISDRHHTVRFNDGTELSGTLNISGGYVKVGEQEAKYRYRDLVSIAPSAESELSAWTVKIALGADISKGNTDQTEYSARADIKRRTASSRFLAEFLGYRTTSDEQVTKNNIRANGTFDWFQTQKMYYRPIFFEYYRDPFQNIANKYTVGAGVGYYVMDTDKTEWDFSTGPAYQKTEFDTVANGEEKSNSSWSYFIGTNYELEVTKKIDFTLNYRYLTANSDAGGDSQYAMAAFEFEITDDIDFDMSLVWDYLADPIADENGVVPEKEDYKMIFALGIDL</sequence>
<reference evidence="2 3" key="1">
    <citation type="submission" date="2018-09" db="EMBL/GenBank/DDBJ databases">
        <title>Identification of marine bacteria producing industrial enzymes.</title>
        <authorList>
            <person name="Cheng T.H."/>
            <person name="Saidin J."/>
            <person name="Muhd D.D."/>
            <person name="Isa M.N.M."/>
            <person name="Bakar M.F.A."/>
            <person name="Ismail N."/>
        </authorList>
    </citation>
    <scope>NUCLEOTIDE SEQUENCE [LARGE SCALE GENOMIC DNA]</scope>
    <source>
        <strain evidence="2 3">MNAD 1.6</strain>
    </source>
</reference>
<dbReference type="PROSITE" id="PS51257">
    <property type="entry name" value="PROKAR_LIPOPROTEIN"/>
    <property type="match status" value="1"/>
</dbReference>
<name>A0A3A3EKH0_9GAMM</name>
<gene>
    <name evidence="2" type="ORF">D4741_00700</name>
</gene>
<keyword evidence="1" id="KW-0732">Signal</keyword>
<dbReference type="RefSeq" id="WP_119851681.1">
    <property type="nucleotide sequence ID" value="NZ_QYSE01000001.1"/>
</dbReference>
<accession>A0A3A3EKH0</accession>
<dbReference type="EMBL" id="QYSE01000001">
    <property type="protein sequence ID" value="RJF36629.1"/>
    <property type="molecule type" value="Genomic_DNA"/>
</dbReference>
<dbReference type="InterPro" id="IPR007433">
    <property type="entry name" value="DUF481"/>
</dbReference>